<reference evidence="1 2" key="1">
    <citation type="submission" date="2017-05" db="EMBL/GenBank/DDBJ databases">
        <title>Genome of assembly of the Bengalese finch, Lonchura striata domestica.</title>
        <authorList>
            <person name="Colquitt B.M."/>
            <person name="Brainard M.S."/>
        </authorList>
    </citation>
    <scope>NUCLEOTIDE SEQUENCE [LARGE SCALE GENOMIC DNA]</scope>
    <source>
        <strain evidence="1">White83orange57</strain>
    </source>
</reference>
<protein>
    <submittedName>
        <fullName evidence="1">Uncharacterized protein</fullName>
    </submittedName>
</protein>
<dbReference type="AlphaFoldDB" id="A0A218V8C2"/>
<keyword evidence="2" id="KW-1185">Reference proteome</keyword>
<name>A0A218V8C2_9PASE</name>
<dbReference type="Proteomes" id="UP000197619">
    <property type="component" value="Unassembled WGS sequence"/>
</dbReference>
<evidence type="ECO:0000313" key="1">
    <source>
        <dbReference type="EMBL" id="OWK62146.1"/>
    </source>
</evidence>
<gene>
    <name evidence="1" type="ORF">RLOC_00012442</name>
</gene>
<proteinExistence type="predicted"/>
<comment type="caution">
    <text evidence="1">The sequence shown here is derived from an EMBL/GenBank/DDBJ whole genome shotgun (WGS) entry which is preliminary data.</text>
</comment>
<organism evidence="1 2">
    <name type="scientific">Lonchura striata</name>
    <name type="common">white-rumped munia</name>
    <dbReference type="NCBI Taxonomy" id="40157"/>
    <lineage>
        <taxon>Eukaryota</taxon>
        <taxon>Metazoa</taxon>
        <taxon>Chordata</taxon>
        <taxon>Craniata</taxon>
        <taxon>Vertebrata</taxon>
        <taxon>Euteleostomi</taxon>
        <taxon>Archelosauria</taxon>
        <taxon>Archosauria</taxon>
        <taxon>Dinosauria</taxon>
        <taxon>Saurischia</taxon>
        <taxon>Theropoda</taxon>
        <taxon>Coelurosauria</taxon>
        <taxon>Aves</taxon>
        <taxon>Neognathae</taxon>
        <taxon>Neoaves</taxon>
        <taxon>Telluraves</taxon>
        <taxon>Australaves</taxon>
        <taxon>Passeriformes</taxon>
        <taxon>Passeroidea</taxon>
        <taxon>Estrildidae</taxon>
        <taxon>Estrildinae</taxon>
        <taxon>Lonchura</taxon>
    </lineage>
</organism>
<accession>A0A218V8C2</accession>
<sequence length="16" mass="1799">MNGSTLYPMARCISVR</sequence>
<evidence type="ECO:0000313" key="2">
    <source>
        <dbReference type="Proteomes" id="UP000197619"/>
    </source>
</evidence>
<dbReference type="EMBL" id="MUZQ01000030">
    <property type="protein sequence ID" value="OWK62146.1"/>
    <property type="molecule type" value="Genomic_DNA"/>
</dbReference>